<dbReference type="InterPro" id="IPR027443">
    <property type="entry name" value="IPNS-like_sf"/>
</dbReference>
<dbReference type="InterPro" id="IPR044861">
    <property type="entry name" value="IPNS-like_FE2OG_OXY"/>
</dbReference>
<dbReference type="InterPro" id="IPR005123">
    <property type="entry name" value="Oxoglu/Fe-dep_dioxygenase_dom"/>
</dbReference>
<organism evidence="6 7">
    <name type="scientific">Camellia sinensis</name>
    <name type="common">Tea plant</name>
    <name type="synonym">Thea sinensis</name>
    <dbReference type="NCBI Taxonomy" id="4442"/>
    <lineage>
        <taxon>Eukaryota</taxon>
        <taxon>Viridiplantae</taxon>
        <taxon>Streptophyta</taxon>
        <taxon>Embryophyta</taxon>
        <taxon>Tracheophyta</taxon>
        <taxon>Spermatophyta</taxon>
        <taxon>Magnoliopsida</taxon>
        <taxon>eudicotyledons</taxon>
        <taxon>Gunneridae</taxon>
        <taxon>Pentapetalae</taxon>
        <taxon>asterids</taxon>
        <taxon>Ericales</taxon>
        <taxon>Theaceae</taxon>
        <taxon>Camellia</taxon>
    </lineage>
</organism>
<dbReference type="FunFam" id="2.60.120.330:FF:000136">
    <property type="entry name" value="Uncharacterized protein"/>
    <property type="match status" value="1"/>
</dbReference>
<evidence type="ECO:0000256" key="3">
    <source>
        <dbReference type="ARBA" id="ARBA00023004"/>
    </source>
</evidence>
<keyword evidence="3 4" id="KW-0408">Iron</keyword>
<reference evidence="7" key="1">
    <citation type="journal article" date="2020" name="Nat. Commun.">
        <title>Genome assembly of wild tea tree DASZ reveals pedigree and selection history of tea varieties.</title>
        <authorList>
            <person name="Zhang W."/>
            <person name="Zhang Y."/>
            <person name="Qiu H."/>
            <person name="Guo Y."/>
            <person name="Wan H."/>
            <person name="Zhang X."/>
            <person name="Scossa F."/>
            <person name="Alseekh S."/>
            <person name="Zhang Q."/>
            <person name="Wang P."/>
            <person name="Xu L."/>
            <person name="Schmidt M.H."/>
            <person name="Jia X."/>
            <person name="Li D."/>
            <person name="Zhu A."/>
            <person name="Guo F."/>
            <person name="Chen W."/>
            <person name="Ni D."/>
            <person name="Usadel B."/>
            <person name="Fernie A.R."/>
            <person name="Wen W."/>
        </authorList>
    </citation>
    <scope>NUCLEOTIDE SEQUENCE [LARGE SCALE GENOMIC DNA]</scope>
    <source>
        <strain evidence="7">cv. G240</strain>
    </source>
</reference>
<dbReference type="Proteomes" id="UP000593564">
    <property type="component" value="Unassembled WGS sequence"/>
</dbReference>
<evidence type="ECO:0000256" key="1">
    <source>
        <dbReference type="ARBA" id="ARBA00008056"/>
    </source>
</evidence>
<evidence type="ECO:0000259" key="5">
    <source>
        <dbReference type="PROSITE" id="PS51471"/>
    </source>
</evidence>
<dbReference type="Pfam" id="PF03171">
    <property type="entry name" value="2OG-FeII_Oxy"/>
    <property type="match status" value="1"/>
</dbReference>
<gene>
    <name evidence="6" type="ORF">HYC85_025006</name>
</gene>
<keyword evidence="7" id="KW-1185">Reference proteome</keyword>
<protein>
    <recommendedName>
        <fullName evidence="5">Fe2OG dioxygenase domain-containing protein</fullName>
    </recommendedName>
</protein>
<accession>A0A7J7G9Q0</accession>
<reference evidence="6 7" key="2">
    <citation type="submission" date="2020-07" db="EMBL/GenBank/DDBJ databases">
        <title>Genome assembly of wild tea tree DASZ reveals pedigree and selection history of tea varieties.</title>
        <authorList>
            <person name="Zhang W."/>
        </authorList>
    </citation>
    <scope>NUCLEOTIDE SEQUENCE [LARGE SCALE GENOMIC DNA]</scope>
    <source>
        <strain evidence="7">cv. G240</strain>
        <tissue evidence="6">Leaf</tissue>
    </source>
</reference>
<sequence>MSILVSSWSKEAQAVPANYVFPPEIRPGDLAAPVCKGIPVIDLGQIGGHARAELLEKIIKASQDFGMFQVINHGVSEELMDDTMSLFKEFFDMPVEDKAAYYSEDKSKSFRLYTSGQNYLKDKVNYWKDSMKHSCHPLEDHIQSWPEKPARYREVVGTYSAEVRKLSLRILDLICEGMGIEMGYFADELSKSQSLVINHYPPCPNPSLVLGVGGHCDPNLVTILQQDVYGLQIFKGEQWVGVESLPHAFVINIANQLEMTSNGKLKSAKHRAVTNSSIARTSIVTFISPSRECVIEPAKALVSVCSPPLFKAVQYKEFSDTYMAKTHDPNSTAVESYKFQA</sequence>
<evidence type="ECO:0000313" key="7">
    <source>
        <dbReference type="Proteomes" id="UP000593564"/>
    </source>
</evidence>
<dbReference type="GO" id="GO:0046872">
    <property type="term" value="F:metal ion binding"/>
    <property type="evidence" value="ECO:0007669"/>
    <property type="project" value="UniProtKB-KW"/>
</dbReference>
<proteinExistence type="inferred from homology"/>
<dbReference type="SUPFAM" id="SSF51197">
    <property type="entry name" value="Clavaminate synthase-like"/>
    <property type="match status" value="1"/>
</dbReference>
<dbReference type="InterPro" id="IPR050295">
    <property type="entry name" value="Plant_2OG-oxidoreductases"/>
</dbReference>
<dbReference type="InterPro" id="IPR026992">
    <property type="entry name" value="DIOX_N"/>
</dbReference>
<comment type="similarity">
    <text evidence="1 4">Belongs to the iron/ascorbate-dependent oxidoreductase family.</text>
</comment>
<dbReference type="EMBL" id="JACBKZ010000012">
    <property type="protein sequence ID" value="KAF5937500.1"/>
    <property type="molecule type" value="Genomic_DNA"/>
</dbReference>
<comment type="caution">
    <text evidence="6">The sequence shown here is derived from an EMBL/GenBank/DDBJ whole genome shotgun (WGS) entry which is preliminary data.</text>
</comment>
<dbReference type="PROSITE" id="PS51471">
    <property type="entry name" value="FE2OG_OXY"/>
    <property type="match status" value="1"/>
</dbReference>
<dbReference type="PANTHER" id="PTHR47991">
    <property type="entry name" value="OXOGLUTARATE/IRON-DEPENDENT DIOXYGENASE"/>
    <property type="match status" value="1"/>
</dbReference>
<evidence type="ECO:0000256" key="2">
    <source>
        <dbReference type="ARBA" id="ARBA00022723"/>
    </source>
</evidence>
<evidence type="ECO:0000313" key="6">
    <source>
        <dbReference type="EMBL" id="KAF5937500.1"/>
    </source>
</evidence>
<dbReference type="Gene3D" id="2.60.120.330">
    <property type="entry name" value="B-lactam Antibiotic, Isopenicillin N Synthase, Chain"/>
    <property type="match status" value="1"/>
</dbReference>
<evidence type="ECO:0000256" key="4">
    <source>
        <dbReference type="RuleBase" id="RU003682"/>
    </source>
</evidence>
<dbReference type="GO" id="GO:0016705">
    <property type="term" value="F:oxidoreductase activity, acting on paired donors, with incorporation or reduction of molecular oxygen"/>
    <property type="evidence" value="ECO:0007669"/>
    <property type="project" value="UniProtKB-ARBA"/>
</dbReference>
<keyword evidence="2 4" id="KW-0479">Metal-binding</keyword>
<feature type="domain" description="Fe2OG dioxygenase" evidence="5">
    <location>
        <begin position="191"/>
        <end position="289"/>
    </location>
</feature>
<dbReference type="AlphaFoldDB" id="A0A7J7G9Q0"/>
<keyword evidence="4" id="KW-0560">Oxidoreductase</keyword>
<dbReference type="Pfam" id="PF14226">
    <property type="entry name" value="DIOX_N"/>
    <property type="match status" value="1"/>
</dbReference>
<name>A0A7J7G9Q0_CAMSI</name>